<feature type="chain" id="PRO_5015881538" description="Outer membrane beta-barrel porin/alpha-amylase" evidence="1">
    <location>
        <begin position="18"/>
        <end position="290"/>
    </location>
</feature>
<feature type="signal peptide" evidence="1">
    <location>
        <begin position="1"/>
        <end position="17"/>
    </location>
</feature>
<organism evidence="2 3">
    <name type="scientific">Archangium gephyra</name>
    <dbReference type="NCBI Taxonomy" id="48"/>
    <lineage>
        <taxon>Bacteria</taxon>
        <taxon>Pseudomonadati</taxon>
        <taxon>Myxococcota</taxon>
        <taxon>Myxococcia</taxon>
        <taxon>Myxococcales</taxon>
        <taxon>Cystobacterineae</taxon>
        <taxon>Archangiaceae</taxon>
        <taxon>Archangium</taxon>
    </lineage>
</organism>
<evidence type="ECO:0000256" key="1">
    <source>
        <dbReference type="SAM" id="SignalP"/>
    </source>
</evidence>
<dbReference type="AlphaFoldDB" id="A0A2W5SRN0"/>
<comment type="caution">
    <text evidence="2">The sequence shown here is derived from an EMBL/GenBank/DDBJ whole genome shotgun (WGS) entry which is preliminary data.</text>
</comment>
<proteinExistence type="predicted"/>
<accession>A0A2W5SRN0</accession>
<dbReference type="Proteomes" id="UP000249061">
    <property type="component" value="Unassembled WGS sequence"/>
</dbReference>
<reference evidence="2 3" key="1">
    <citation type="submission" date="2017-08" db="EMBL/GenBank/DDBJ databases">
        <title>Infants hospitalized years apart are colonized by the same room-sourced microbial strains.</title>
        <authorList>
            <person name="Brooks B."/>
            <person name="Olm M.R."/>
            <person name="Firek B.A."/>
            <person name="Baker R."/>
            <person name="Thomas B.C."/>
            <person name="Morowitz M.J."/>
            <person name="Banfield J.F."/>
        </authorList>
    </citation>
    <scope>NUCLEOTIDE SEQUENCE [LARGE SCALE GENOMIC DNA]</scope>
    <source>
        <strain evidence="2">S2_003_000_R2_14</strain>
    </source>
</reference>
<sequence length="290" mass="32076">MKRLGLSLVLFATTAFADPRPARDTADVGNKGAWSVGVFNPLRYSLHNRFELQVHPLLFFVAPHIDARFAILKETAESGRYPFGVRLTAEAGLLYPTLGMRLAKGFLFPSWDTSTDDIGHMLIPRVGLVISGDFFKYDVLTFRLDGWLRAPIGPNNARPLNSFLAPLDILFAAPLTGFLGRFGGSYDHAFGDLLRLRLEANIYLTGSQGNLLVGGKDVGPIAAIDPWIFTAHLGLDIATFKQSRITVGVYFANYDQGATELRKGDDGFSERVRVRSNNFLPTIDYIWSGF</sequence>
<dbReference type="EMBL" id="QFQP01000044">
    <property type="protein sequence ID" value="PZR05562.1"/>
    <property type="molecule type" value="Genomic_DNA"/>
</dbReference>
<protein>
    <recommendedName>
        <fullName evidence="4">Outer membrane beta-barrel porin/alpha-amylase</fullName>
    </recommendedName>
</protein>
<keyword evidence="1" id="KW-0732">Signal</keyword>
<evidence type="ECO:0000313" key="2">
    <source>
        <dbReference type="EMBL" id="PZR05562.1"/>
    </source>
</evidence>
<evidence type="ECO:0000313" key="3">
    <source>
        <dbReference type="Proteomes" id="UP000249061"/>
    </source>
</evidence>
<gene>
    <name evidence="2" type="ORF">DI536_32115</name>
</gene>
<evidence type="ECO:0008006" key="4">
    <source>
        <dbReference type="Google" id="ProtNLM"/>
    </source>
</evidence>
<name>A0A2W5SRN0_9BACT</name>